<feature type="transmembrane region" description="Helical" evidence="3">
    <location>
        <begin position="260"/>
        <end position="282"/>
    </location>
</feature>
<evidence type="ECO:0000256" key="1">
    <source>
        <dbReference type="ARBA" id="ARBA00005278"/>
    </source>
</evidence>
<evidence type="ECO:0000313" key="5">
    <source>
        <dbReference type="Proteomes" id="UP001597343"/>
    </source>
</evidence>
<proteinExistence type="inferred from homology"/>
<feature type="transmembrane region" description="Helical" evidence="3">
    <location>
        <begin position="354"/>
        <end position="373"/>
    </location>
</feature>
<dbReference type="InterPro" id="IPR050768">
    <property type="entry name" value="UPF0353/GerABKA_families"/>
</dbReference>
<feature type="transmembrane region" description="Helical" evidence="3">
    <location>
        <begin position="302"/>
        <end position="320"/>
    </location>
</feature>
<feature type="transmembrane region" description="Helical" evidence="3">
    <location>
        <begin position="327"/>
        <end position="348"/>
    </location>
</feature>
<keyword evidence="5" id="KW-1185">Reference proteome</keyword>
<comment type="caution">
    <text evidence="4">The sequence shown here is derived from an EMBL/GenBank/DDBJ whole genome shotgun (WGS) entry which is preliminary data.</text>
</comment>
<evidence type="ECO:0000256" key="2">
    <source>
        <dbReference type="ARBA" id="ARBA00023136"/>
    </source>
</evidence>
<dbReference type="Pfam" id="PF03323">
    <property type="entry name" value="GerA"/>
    <property type="match status" value="1"/>
</dbReference>
<comment type="similarity">
    <text evidence="1">Belongs to the GerABKA family.</text>
</comment>
<dbReference type="InterPro" id="IPR004995">
    <property type="entry name" value="Spore_Ger"/>
</dbReference>
<dbReference type="RefSeq" id="WP_386047675.1">
    <property type="nucleotide sequence ID" value="NZ_JBHUIO010000009.1"/>
</dbReference>
<feature type="transmembrane region" description="Helical" evidence="3">
    <location>
        <begin position="385"/>
        <end position="410"/>
    </location>
</feature>
<evidence type="ECO:0000256" key="3">
    <source>
        <dbReference type="SAM" id="Phobius"/>
    </source>
</evidence>
<keyword evidence="3" id="KW-1133">Transmembrane helix</keyword>
<gene>
    <name evidence="4" type="ORF">ACFSOY_14215</name>
</gene>
<dbReference type="PIRSF" id="PIRSF005690">
    <property type="entry name" value="GerBA"/>
    <property type="match status" value="1"/>
</dbReference>
<dbReference type="PANTHER" id="PTHR22550:SF5">
    <property type="entry name" value="LEUCINE ZIPPER PROTEIN 4"/>
    <property type="match status" value="1"/>
</dbReference>
<organism evidence="4 5">
    <name type="scientific">Tumebacillus lipolyticus</name>
    <dbReference type="NCBI Taxonomy" id="1280370"/>
    <lineage>
        <taxon>Bacteria</taxon>
        <taxon>Bacillati</taxon>
        <taxon>Bacillota</taxon>
        <taxon>Bacilli</taxon>
        <taxon>Bacillales</taxon>
        <taxon>Alicyclobacillaceae</taxon>
        <taxon>Tumebacillus</taxon>
    </lineage>
</organism>
<keyword evidence="3" id="KW-0812">Transmembrane</keyword>
<dbReference type="PANTHER" id="PTHR22550">
    <property type="entry name" value="SPORE GERMINATION PROTEIN"/>
    <property type="match status" value="1"/>
</dbReference>
<sequence>MRDHETMLLNIFKDCDDVVSVRFPTGERSVLLLYCTGLLDSQQLHEFVLPRIEHHFQALNLILLNGDDRAEQAIKRVFAGQLLICDDGALYALDISNPPKRQPEESNMEVTIKGAKDGFTEDLTTNVALVRKRLRTNKLCCEKMTIGDLSQTEVALLYMKNLAKPEIIEEARKRLIAIRTDVSSIGFLEEALGGYSESWFPLVETTTRPDYAMFCLANGRFIVMMDGVPSGVIAPATLALQLKSPEDEYNPYFIAALGRFLRYVGLAMSIFVPGFWIALAAYHPEQLPMPMLATVTLSRLGLPMSTVFEAFFMQLMFELFREAGMRLPSVIGQTVAVVGGLIVGDAAIRAGLTSPSMLVISALSAVATFTLVNPSLNGTVTLLRFIVMGFAAFVGFFGFFIAVFGIILYLCCLHSYGVPYLSPFAPLQPKQLISAALKKPRRYAKDHPAFVSEQQRKGGNKG</sequence>
<keyword evidence="2 3" id="KW-0472">Membrane</keyword>
<name>A0ABW5A0C9_9BACL</name>
<accession>A0ABW5A0C9</accession>
<dbReference type="Proteomes" id="UP001597343">
    <property type="component" value="Unassembled WGS sequence"/>
</dbReference>
<reference evidence="5" key="1">
    <citation type="journal article" date="2019" name="Int. J. Syst. Evol. Microbiol.">
        <title>The Global Catalogue of Microorganisms (GCM) 10K type strain sequencing project: providing services to taxonomists for standard genome sequencing and annotation.</title>
        <authorList>
            <consortium name="The Broad Institute Genomics Platform"/>
            <consortium name="The Broad Institute Genome Sequencing Center for Infectious Disease"/>
            <person name="Wu L."/>
            <person name="Ma J."/>
        </authorList>
    </citation>
    <scope>NUCLEOTIDE SEQUENCE [LARGE SCALE GENOMIC DNA]</scope>
    <source>
        <strain evidence="5">CGMCC 1.13574</strain>
    </source>
</reference>
<protein>
    <submittedName>
        <fullName evidence="4">Spore germination protein</fullName>
    </submittedName>
</protein>
<evidence type="ECO:0000313" key="4">
    <source>
        <dbReference type="EMBL" id="MFD2171118.1"/>
    </source>
</evidence>
<dbReference type="EMBL" id="JBHUIO010000009">
    <property type="protein sequence ID" value="MFD2171118.1"/>
    <property type="molecule type" value="Genomic_DNA"/>
</dbReference>